<name>E8QWB4_ISOPI</name>
<dbReference type="RefSeq" id="WP_013563090.1">
    <property type="nucleotide sequence ID" value="NC_014962.1"/>
</dbReference>
<protein>
    <recommendedName>
        <fullName evidence="1">DNA ligase D 3'-phosphoesterase domain-containing protein</fullName>
    </recommendedName>
</protein>
<dbReference type="InParanoid" id="E8QWB4"/>
<accession>E8QWB4</accession>
<reference evidence="2 3" key="2">
    <citation type="journal article" date="2011" name="Stand. Genomic Sci.">
        <title>Complete genome sequence of Isosphaera pallida type strain (IS1B).</title>
        <authorList>
            <consortium name="US DOE Joint Genome Institute (JGI-PGF)"/>
            <person name="Goker M."/>
            <person name="Cleland D."/>
            <person name="Saunders E."/>
            <person name="Lapidus A."/>
            <person name="Nolan M."/>
            <person name="Lucas S."/>
            <person name="Hammon N."/>
            <person name="Deshpande S."/>
            <person name="Cheng J.F."/>
            <person name="Tapia R."/>
            <person name="Han C."/>
            <person name="Goodwin L."/>
            <person name="Pitluck S."/>
            <person name="Liolios K."/>
            <person name="Pagani I."/>
            <person name="Ivanova N."/>
            <person name="Mavromatis K."/>
            <person name="Pati A."/>
            <person name="Chen A."/>
            <person name="Palaniappan K."/>
            <person name="Land M."/>
            <person name="Hauser L."/>
            <person name="Chang Y.J."/>
            <person name="Jeffries C.D."/>
            <person name="Detter J.C."/>
            <person name="Beck B."/>
            <person name="Woyke T."/>
            <person name="Bristow J."/>
            <person name="Eisen J.A."/>
            <person name="Markowitz V."/>
            <person name="Hugenholtz P."/>
            <person name="Kyrpides N.C."/>
            <person name="Klenk H.P."/>
        </authorList>
    </citation>
    <scope>NUCLEOTIDE SEQUENCE [LARGE SCALE GENOMIC DNA]</scope>
    <source>
        <strain evidence="3">ATCC 43644 / DSM 9630 / IS1B</strain>
    </source>
</reference>
<organism evidence="2 3">
    <name type="scientific">Isosphaera pallida (strain ATCC 43644 / DSM 9630 / IS1B)</name>
    <dbReference type="NCBI Taxonomy" id="575540"/>
    <lineage>
        <taxon>Bacteria</taxon>
        <taxon>Pseudomonadati</taxon>
        <taxon>Planctomycetota</taxon>
        <taxon>Planctomycetia</taxon>
        <taxon>Isosphaerales</taxon>
        <taxon>Isosphaeraceae</taxon>
        <taxon>Isosphaera</taxon>
    </lineage>
</organism>
<dbReference type="KEGG" id="ipa:Isop_0204"/>
<dbReference type="HOGENOM" id="CLU_148028_0_0_0"/>
<dbReference type="Proteomes" id="UP000008631">
    <property type="component" value="Chromosome"/>
</dbReference>
<feature type="domain" description="DNA ligase D 3'-phosphoesterase" evidence="1">
    <location>
        <begin position="8"/>
        <end position="125"/>
    </location>
</feature>
<dbReference type="STRING" id="575540.Isop_0204"/>
<evidence type="ECO:0000313" key="3">
    <source>
        <dbReference type="Proteomes" id="UP000008631"/>
    </source>
</evidence>
<dbReference type="AlphaFoldDB" id="E8QWB4"/>
<evidence type="ECO:0000313" key="2">
    <source>
        <dbReference type="EMBL" id="ADV60801.1"/>
    </source>
</evidence>
<reference key="1">
    <citation type="submission" date="2010-11" db="EMBL/GenBank/DDBJ databases">
        <title>The complete sequence of chromosome of Isophaera pallida ATCC 43644.</title>
        <authorList>
            <consortium name="US DOE Joint Genome Institute (JGI-PGF)"/>
            <person name="Lucas S."/>
            <person name="Copeland A."/>
            <person name="Lapidus A."/>
            <person name="Bruce D."/>
            <person name="Goodwin L."/>
            <person name="Pitluck S."/>
            <person name="Kyrpides N."/>
            <person name="Mavromatis K."/>
            <person name="Pagani I."/>
            <person name="Ivanova N."/>
            <person name="Saunders E."/>
            <person name="Brettin T."/>
            <person name="Detter J.C."/>
            <person name="Han C."/>
            <person name="Tapia R."/>
            <person name="Land M."/>
            <person name="Hauser L."/>
            <person name="Markowitz V."/>
            <person name="Cheng J.-F."/>
            <person name="Hugenholtz P."/>
            <person name="Woyke T."/>
            <person name="Wu D."/>
            <person name="Eisen J.A."/>
        </authorList>
    </citation>
    <scope>NUCLEOTIDE SEQUENCE</scope>
    <source>
        <strain>ATCC 43644</strain>
    </source>
</reference>
<sequence length="159" mass="17546">MPRFAILEHDWPTLHWDILLESGPALRTWAASAPPGHDSPAVVTVAVAEAVKEARGLEGIDSLSLVYALPDHRLAYLDYEGPVSNQRGRVVRFDSGAFAIRLWNDFQVVAALRGDRLRGVLTLVRLDRPRHSRGHPWGLAWSPSDLLPSTAPTPRHPVG</sequence>
<evidence type="ECO:0000259" key="1">
    <source>
        <dbReference type="Pfam" id="PF13298"/>
    </source>
</evidence>
<dbReference type="eggNOG" id="COG1793">
    <property type="taxonomic scope" value="Bacteria"/>
</dbReference>
<gene>
    <name evidence="2" type="ordered locus">Isop_0204</name>
</gene>
<dbReference type="EMBL" id="CP002353">
    <property type="protein sequence ID" value="ADV60801.1"/>
    <property type="molecule type" value="Genomic_DNA"/>
</dbReference>
<dbReference type="Pfam" id="PF13298">
    <property type="entry name" value="LigD_N"/>
    <property type="match status" value="1"/>
</dbReference>
<dbReference type="InterPro" id="IPR014144">
    <property type="entry name" value="LigD_PE_domain"/>
</dbReference>
<keyword evidence="3" id="KW-1185">Reference proteome</keyword>
<proteinExistence type="predicted"/>